<evidence type="ECO:0000259" key="2">
    <source>
        <dbReference type="Pfam" id="PF26633"/>
    </source>
</evidence>
<dbReference type="InterPro" id="IPR027417">
    <property type="entry name" value="P-loop_NTPase"/>
</dbReference>
<organism evidence="3">
    <name type="scientific">Medioppia subpectinata</name>
    <dbReference type="NCBI Taxonomy" id="1979941"/>
    <lineage>
        <taxon>Eukaryota</taxon>
        <taxon>Metazoa</taxon>
        <taxon>Ecdysozoa</taxon>
        <taxon>Arthropoda</taxon>
        <taxon>Chelicerata</taxon>
        <taxon>Arachnida</taxon>
        <taxon>Acari</taxon>
        <taxon>Acariformes</taxon>
        <taxon>Sarcoptiformes</taxon>
        <taxon>Oribatida</taxon>
        <taxon>Brachypylina</taxon>
        <taxon>Oppioidea</taxon>
        <taxon>Oppiidae</taxon>
        <taxon>Medioppia</taxon>
    </lineage>
</organism>
<dbReference type="Pfam" id="PF26633">
    <property type="entry name" value="DUF8206"/>
    <property type="match status" value="1"/>
</dbReference>
<keyword evidence="4" id="KW-1185">Reference proteome</keyword>
<dbReference type="PROSITE" id="PS00675">
    <property type="entry name" value="SIGMA54_INTERACT_1"/>
    <property type="match status" value="1"/>
</dbReference>
<dbReference type="InterPro" id="IPR025662">
    <property type="entry name" value="Sigma_54_int_dom_ATP-bd_1"/>
</dbReference>
<evidence type="ECO:0000313" key="4">
    <source>
        <dbReference type="Proteomes" id="UP000759131"/>
    </source>
</evidence>
<evidence type="ECO:0000313" key="3">
    <source>
        <dbReference type="EMBL" id="CAD7637588.1"/>
    </source>
</evidence>
<evidence type="ECO:0000256" key="1">
    <source>
        <dbReference type="SAM" id="Coils"/>
    </source>
</evidence>
<dbReference type="EMBL" id="CAJPIZ010019840">
    <property type="protein sequence ID" value="CAG2117089.1"/>
    <property type="molecule type" value="Genomic_DNA"/>
</dbReference>
<protein>
    <recommendedName>
        <fullName evidence="2">DUF8206 domain-containing protein</fullName>
    </recommendedName>
</protein>
<dbReference type="Proteomes" id="UP000759131">
    <property type="component" value="Unassembled WGS sequence"/>
</dbReference>
<gene>
    <name evidence="3" type="ORF">OSB1V03_LOCUS17043</name>
</gene>
<dbReference type="InterPro" id="IPR058519">
    <property type="entry name" value="DUF8206"/>
</dbReference>
<dbReference type="OrthoDB" id="2386367at2759"/>
<dbReference type="PANTHER" id="PTHR32046:SF11">
    <property type="entry name" value="IMMUNE-ASSOCIATED NUCLEOTIDE-BINDING PROTEIN 10-LIKE"/>
    <property type="match status" value="1"/>
</dbReference>
<dbReference type="Gene3D" id="3.40.50.300">
    <property type="entry name" value="P-loop containing nucleotide triphosphate hydrolases"/>
    <property type="match status" value="1"/>
</dbReference>
<reference evidence="3" key="1">
    <citation type="submission" date="2020-11" db="EMBL/GenBank/DDBJ databases">
        <authorList>
            <person name="Tran Van P."/>
        </authorList>
    </citation>
    <scope>NUCLEOTIDE SEQUENCE</scope>
</reference>
<dbReference type="PANTHER" id="PTHR32046">
    <property type="entry name" value="G DOMAIN-CONTAINING PROTEIN"/>
    <property type="match status" value="1"/>
</dbReference>
<proteinExistence type="predicted"/>
<dbReference type="EMBL" id="OC874415">
    <property type="protein sequence ID" value="CAD7637588.1"/>
    <property type="molecule type" value="Genomic_DNA"/>
</dbReference>
<feature type="coiled-coil region" evidence="1">
    <location>
        <begin position="485"/>
        <end position="512"/>
    </location>
</feature>
<keyword evidence="1" id="KW-0175">Coiled coil</keyword>
<dbReference type="SUPFAM" id="SSF52540">
    <property type="entry name" value="P-loop containing nucleoside triphosphate hydrolases"/>
    <property type="match status" value="2"/>
</dbReference>
<name>A0A7R9L9J8_9ACAR</name>
<dbReference type="AlphaFoldDB" id="A0A7R9L9J8"/>
<sequence length="655" mass="74303">MVVDQSSDNTIVHDDIEEIGKTFAKTTLDTLPSQQKREITILLLGQSGVGKSTFINALVNYLSFENMDEANGQPICLIPVSFTIADPMTVRPVSVTLGDQDFDENTADPTKSATKIPKCYKFQNDNIVLNIIDTPGVADTAGVDKDQTHMQNILDFISNYREINAFCVLLKPNDAKVDVVFKYCMFQLFTHLNKSAANNILFLFTNSRSTHYLPGDSGPALISLLDQIKERPPNVDIIYNKKTTYCFDSESFRYLVASVPPNNIQFDSKYKSSYVESWERSVDECKRLFNYITQLPAHQVMDTLSLNNAKQIIQLLAKPLADITKNISDNVMKCEKHITKLNEYKGSIEELQKKLYIPVVDIVSVPLDRPKTVCGADQCCKRQTIKGVTDTKYTECHSPCYLQFYNSNIIGSMSLMKCKAFNKDSNNDLAPYESKQSWLRQTFFAQKGSENCLKCGHSYKKHLTLLYETQAKISKVTDQEVDTRIKSHESAVEMKERQIQRLARRIVELNEESDTIVYSMATFIYFLANNALTPINDAFEDYVQHFIANEPYARSPGADKSVTNVRLSQVLEKYDHDKVLLEAAIKSPEGDKVITLDDIHECIDKLCKLKYMGKVITNMLNELKQMKVTMHADQNQMIYTAPPGAKFNMDKLINV</sequence>
<feature type="domain" description="DUF8206" evidence="2">
    <location>
        <begin position="367"/>
        <end position="426"/>
    </location>
</feature>
<accession>A0A7R9L9J8</accession>